<organism evidence="2 3">
    <name type="scientific">Terrapene triunguis</name>
    <name type="common">Three-toed box turtle</name>
    <dbReference type="NCBI Taxonomy" id="2587831"/>
    <lineage>
        <taxon>Eukaryota</taxon>
        <taxon>Metazoa</taxon>
        <taxon>Chordata</taxon>
        <taxon>Craniata</taxon>
        <taxon>Vertebrata</taxon>
        <taxon>Euteleostomi</taxon>
        <taxon>Archelosauria</taxon>
        <taxon>Testudinata</taxon>
        <taxon>Testudines</taxon>
        <taxon>Cryptodira</taxon>
        <taxon>Durocryptodira</taxon>
        <taxon>Testudinoidea</taxon>
        <taxon>Emydidae</taxon>
        <taxon>Terrapene</taxon>
    </lineage>
</organism>
<dbReference type="GeneTree" id="ENSGT00940000161509"/>
<dbReference type="Gene3D" id="2.130.10.10">
    <property type="entry name" value="YVTN repeat-like/Quinoprotein amine dehydrogenase"/>
    <property type="match status" value="1"/>
</dbReference>
<name>A0A674K5M7_9SAUR</name>
<dbReference type="GO" id="GO:0001755">
    <property type="term" value="P:neural crest cell migration"/>
    <property type="evidence" value="ECO:0007669"/>
    <property type="project" value="TreeGrafter"/>
</dbReference>
<accession>A0A674K5M7</accession>
<keyword evidence="1" id="KW-0732">Signal</keyword>
<dbReference type="PANTHER" id="PTHR11036">
    <property type="entry name" value="SEMAPHORIN"/>
    <property type="match status" value="1"/>
</dbReference>
<sequence>MPDRALCLLCSLVMPAAFLCADLLPRVTFPRGDPRRTLTSFSQDGIFNYDTFLLSEDEGTLYVGARDTILSLRVDSAGSMKLTGSIVWPPVLKKKEECVFKKKSNLVRRGGDAGAGAGCIMPLEGAVSLGVSMEGMESW</sequence>
<dbReference type="GO" id="GO:0071526">
    <property type="term" value="P:semaphorin-plexin signaling pathway"/>
    <property type="evidence" value="ECO:0007669"/>
    <property type="project" value="TreeGrafter"/>
</dbReference>
<proteinExistence type="predicted"/>
<reference evidence="2" key="1">
    <citation type="submission" date="2025-08" db="UniProtKB">
        <authorList>
            <consortium name="Ensembl"/>
        </authorList>
    </citation>
    <scope>IDENTIFICATION</scope>
</reference>
<feature type="signal peptide" evidence="1">
    <location>
        <begin position="1"/>
        <end position="21"/>
    </location>
</feature>
<dbReference type="SUPFAM" id="SSF101912">
    <property type="entry name" value="Sema domain"/>
    <property type="match status" value="1"/>
</dbReference>
<reference evidence="2" key="2">
    <citation type="submission" date="2025-09" db="UniProtKB">
        <authorList>
            <consortium name="Ensembl"/>
        </authorList>
    </citation>
    <scope>IDENTIFICATION</scope>
</reference>
<dbReference type="GO" id="GO:0045499">
    <property type="term" value="F:chemorepellent activity"/>
    <property type="evidence" value="ECO:0007669"/>
    <property type="project" value="TreeGrafter"/>
</dbReference>
<dbReference type="InterPro" id="IPR015943">
    <property type="entry name" value="WD40/YVTN_repeat-like_dom_sf"/>
</dbReference>
<keyword evidence="3" id="KW-1185">Reference proteome</keyword>
<evidence type="ECO:0000313" key="2">
    <source>
        <dbReference type="Ensembl" id="ENSTMTP00000028955.1"/>
    </source>
</evidence>
<dbReference type="GO" id="GO:0030215">
    <property type="term" value="F:semaphorin receptor binding"/>
    <property type="evidence" value="ECO:0007669"/>
    <property type="project" value="InterPro"/>
</dbReference>
<dbReference type="InterPro" id="IPR027231">
    <property type="entry name" value="Semaphorin"/>
</dbReference>
<dbReference type="GO" id="GO:0007411">
    <property type="term" value="P:axon guidance"/>
    <property type="evidence" value="ECO:0007669"/>
    <property type="project" value="TreeGrafter"/>
</dbReference>
<dbReference type="GO" id="GO:0005886">
    <property type="term" value="C:plasma membrane"/>
    <property type="evidence" value="ECO:0007669"/>
    <property type="project" value="TreeGrafter"/>
</dbReference>
<feature type="chain" id="PRO_5025328223" evidence="1">
    <location>
        <begin position="22"/>
        <end position="139"/>
    </location>
</feature>
<dbReference type="AlphaFoldDB" id="A0A674K5M7"/>
<protein>
    <submittedName>
        <fullName evidence="2">Uncharacterized protein</fullName>
    </submittedName>
</protein>
<dbReference type="Ensembl" id="ENSTMTT00000030017.1">
    <property type="protein sequence ID" value="ENSTMTP00000028955.1"/>
    <property type="gene ID" value="ENSTMTG00000021004.1"/>
</dbReference>
<evidence type="ECO:0000256" key="1">
    <source>
        <dbReference type="SAM" id="SignalP"/>
    </source>
</evidence>
<dbReference type="Proteomes" id="UP000472274">
    <property type="component" value="Unplaced"/>
</dbReference>
<evidence type="ECO:0000313" key="3">
    <source>
        <dbReference type="Proteomes" id="UP000472274"/>
    </source>
</evidence>
<dbReference type="GO" id="GO:0030335">
    <property type="term" value="P:positive regulation of cell migration"/>
    <property type="evidence" value="ECO:0007669"/>
    <property type="project" value="TreeGrafter"/>
</dbReference>
<dbReference type="InterPro" id="IPR036352">
    <property type="entry name" value="Semap_dom_sf"/>
</dbReference>
<dbReference type="InParanoid" id="A0A674K5M7"/>
<dbReference type="PANTHER" id="PTHR11036:SF15">
    <property type="entry name" value="SEMAPHORIN-4A"/>
    <property type="match status" value="1"/>
</dbReference>